<evidence type="ECO:0000313" key="2">
    <source>
        <dbReference type="Proteomes" id="UP000499080"/>
    </source>
</evidence>
<comment type="caution">
    <text evidence="1">The sequence shown here is derived from an EMBL/GenBank/DDBJ whole genome shotgun (WGS) entry which is preliminary data.</text>
</comment>
<evidence type="ECO:0000313" key="1">
    <source>
        <dbReference type="EMBL" id="GBN49691.1"/>
    </source>
</evidence>
<proteinExistence type="predicted"/>
<name>A0A4Y2PEN9_ARAVE</name>
<protein>
    <submittedName>
        <fullName evidence="1">Uncharacterized protein</fullName>
    </submittedName>
</protein>
<feature type="non-terminal residue" evidence="1">
    <location>
        <position position="1"/>
    </location>
</feature>
<dbReference type="Proteomes" id="UP000499080">
    <property type="component" value="Unassembled WGS sequence"/>
</dbReference>
<accession>A0A4Y2PEN9</accession>
<organism evidence="1 2">
    <name type="scientific">Araneus ventricosus</name>
    <name type="common">Orbweaver spider</name>
    <name type="synonym">Epeira ventricosa</name>
    <dbReference type="NCBI Taxonomy" id="182803"/>
    <lineage>
        <taxon>Eukaryota</taxon>
        <taxon>Metazoa</taxon>
        <taxon>Ecdysozoa</taxon>
        <taxon>Arthropoda</taxon>
        <taxon>Chelicerata</taxon>
        <taxon>Arachnida</taxon>
        <taxon>Araneae</taxon>
        <taxon>Araneomorphae</taxon>
        <taxon>Entelegynae</taxon>
        <taxon>Araneoidea</taxon>
        <taxon>Araneidae</taxon>
        <taxon>Araneus</taxon>
    </lineage>
</organism>
<keyword evidence="2" id="KW-1185">Reference proteome</keyword>
<gene>
    <name evidence="1" type="ORF">AVEN_121980_1</name>
</gene>
<sequence length="141" mass="16487">SNKDYLSFIVSVSDDSSSVEAVNSSSLNWISSVILTFRSEATRGLFWDRPRKYEPRTTPELTNPLQTFAPLRRWDGWPPTDDLTCHRPTYAADLWWNRVLNLKPSDLTTRPPQPRHDSEDKTRILRMRCRNSCRLSYTENL</sequence>
<dbReference type="EMBL" id="BGPR01132716">
    <property type="protein sequence ID" value="GBN49691.1"/>
    <property type="molecule type" value="Genomic_DNA"/>
</dbReference>
<reference evidence="1 2" key="1">
    <citation type="journal article" date="2019" name="Sci. Rep.">
        <title>Orb-weaving spider Araneus ventricosus genome elucidates the spidroin gene catalogue.</title>
        <authorList>
            <person name="Kono N."/>
            <person name="Nakamura H."/>
            <person name="Ohtoshi R."/>
            <person name="Moran D.A.P."/>
            <person name="Shinohara A."/>
            <person name="Yoshida Y."/>
            <person name="Fujiwara M."/>
            <person name="Mori M."/>
            <person name="Tomita M."/>
            <person name="Arakawa K."/>
        </authorList>
    </citation>
    <scope>NUCLEOTIDE SEQUENCE [LARGE SCALE GENOMIC DNA]</scope>
</reference>
<dbReference type="AlphaFoldDB" id="A0A4Y2PEN9"/>